<dbReference type="AlphaFoldDB" id="A0A219T7U0"/>
<sequence length="155" mass="17214">MRYSVFVFVGILFTFFISSDAESSGEKECPLKKAFQESIDACKDKLSEENLALLEKDENADNEDIRCFKACILNDSGVMSNGKIQIDKIEEAINAAIENVKEDEEKAKAIGESMINGAKNCAGPAEEGENECEVAHRFITCLMEHAAEEKKKHNE</sequence>
<evidence type="ECO:0000256" key="3">
    <source>
        <dbReference type="SAM" id="SignalP"/>
    </source>
</evidence>
<evidence type="ECO:0000256" key="1">
    <source>
        <dbReference type="ARBA" id="ARBA00022729"/>
    </source>
</evidence>
<dbReference type="SMR" id="A0A219T7U0"/>
<dbReference type="InterPro" id="IPR036728">
    <property type="entry name" value="PBP_GOBP_sf"/>
</dbReference>
<dbReference type="Gene3D" id="1.10.238.20">
    <property type="entry name" value="Pheromone/general odorant binding protein domain"/>
    <property type="match status" value="1"/>
</dbReference>
<dbReference type="Pfam" id="PF01395">
    <property type="entry name" value="PBP_GOBP"/>
    <property type="match status" value="1"/>
</dbReference>
<dbReference type="SMART" id="SM00708">
    <property type="entry name" value="PhBP"/>
    <property type="match status" value="1"/>
</dbReference>
<evidence type="ECO:0000313" key="4">
    <source>
        <dbReference type="EMBL" id="ANT46047.1"/>
    </source>
</evidence>
<dbReference type="GO" id="GO:0005549">
    <property type="term" value="F:odorant binding"/>
    <property type="evidence" value="ECO:0007669"/>
    <property type="project" value="InterPro"/>
</dbReference>
<gene>
    <name evidence="4" type="primary">OBP18</name>
</gene>
<dbReference type="GO" id="GO:0007608">
    <property type="term" value="P:sensory perception of smell"/>
    <property type="evidence" value="ECO:0007669"/>
    <property type="project" value="TreeGrafter"/>
</dbReference>
<dbReference type="InterPro" id="IPR006170">
    <property type="entry name" value="PBP/GOBP"/>
</dbReference>
<keyword evidence="2" id="KW-0175">Coiled coil</keyword>
<reference evidence="4" key="1">
    <citation type="submission" date="2015-12" db="EMBL/GenBank/DDBJ databases">
        <title>Identification and expression profile analysis of antennal water-soluble protein genes in an olfactory system of Microplitis mediator.</title>
        <authorList>
            <person name="Peng Y."/>
        </authorList>
    </citation>
    <scope>NUCLEOTIDE SEQUENCE</scope>
</reference>
<dbReference type="GO" id="GO:0005615">
    <property type="term" value="C:extracellular space"/>
    <property type="evidence" value="ECO:0007669"/>
    <property type="project" value="TreeGrafter"/>
</dbReference>
<name>A0A219T7U0_9HYME</name>
<dbReference type="PANTHER" id="PTHR11857">
    <property type="entry name" value="ODORANT BINDING PROTEIN-RELATED"/>
    <property type="match status" value="1"/>
</dbReference>
<keyword evidence="1 3" id="KW-0732">Signal</keyword>
<evidence type="ECO:0000256" key="2">
    <source>
        <dbReference type="SAM" id="Coils"/>
    </source>
</evidence>
<accession>A0A219T7U0</accession>
<feature type="signal peptide" evidence="3">
    <location>
        <begin position="1"/>
        <end position="21"/>
    </location>
</feature>
<organism evidence="4">
    <name type="scientific">Microplitis mediator</name>
    <dbReference type="NCBI Taxonomy" id="375433"/>
    <lineage>
        <taxon>Eukaryota</taxon>
        <taxon>Metazoa</taxon>
        <taxon>Ecdysozoa</taxon>
        <taxon>Arthropoda</taxon>
        <taxon>Hexapoda</taxon>
        <taxon>Insecta</taxon>
        <taxon>Pterygota</taxon>
        <taxon>Neoptera</taxon>
        <taxon>Endopterygota</taxon>
        <taxon>Hymenoptera</taxon>
        <taxon>Apocrita</taxon>
        <taxon>Ichneumonoidea</taxon>
        <taxon>Braconidae</taxon>
        <taxon>Microgastrinae</taxon>
        <taxon>Microplitis</taxon>
    </lineage>
</organism>
<dbReference type="EMBL" id="KU342580">
    <property type="protein sequence ID" value="ANT46047.1"/>
    <property type="molecule type" value="mRNA"/>
</dbReference>
<feature type="chain" id="PRO_5012465597" evidence="3">
    <location>
        <begin position="22"/>
        <end position="155"/>
    </location>
</feature>
<protein>
    <submittedName>
        <fullName evidence="4">Odorant-binding protein 18</fullName>
    </submittedName>
</protein>
<proteinExistence type="evidence at transcript level"/>
<feature type="coiled-coil region" evidence="2">
    <location>
        <begin position="43"/>
        <end position="106"/>
    </location>
</feature>
<dbReference type="CDD" id="cd23992">
    <property type="entry name" value="PBP_GOBP"/>
    <property type="match status" value="1"/>
</dbReference>
<dbReference type="SUPFAM" id="SSF47565">
    <property type="entry name" value="Insect pheromone/odorant-binding proteins"/>
    <property type="match status" value="1"/>
</dbReference>